<dbReference type="PROSITE" id="PS51186">
    <property type="entry name" value="GNAT"/>
    <property type="match status" value="1"/>
</dbReference>
<evidence type="ECO:0000259" key="1">
    <source>
        <dbReference type="PROSITE" id="PS51186"/>
    </source>
</evidence>
<dbReference type="Pfam" id="PF13302">
    <property type="entry name" value="Acetyltransf_3"/>
    <property type="match status" value="1"/>
</dbReference>
<sequence length="204" mass="22812">MKNKAAQVAYFMRPMGLEDIPTIARWFGNFHDIALFDRNLPVPVGPEAVLESWKPALEYSDPPRSLWFVVEDADGKPSGVGGLQSINYIHGDAVLPMFVDRPARTNGLATSMTITLLDLAFGQLRLHRVSTFFRADHEVTANVIGKIGFREEGRVRQGWFADGRHHDVVQVGLLRSEWLEGCEELRVELTANSGIELRLEGNQA</sequence>
<dbReference type="PANTHER" id="PTHR43441">
    <property type="entry name" value="RIBOSOMAL-PROTEIN-SERINE ACETYLTRANSFERASE"/>
    <property type="match status" value="1"/>
</dbReference>
<evidence type="ECO:0000313" key="2">
    <source>
        <dbReference type="EMBL" id="MDA4846388.1"/>
    </source>
</evidence>
<feature type="domain" description="N-acetyltransferase" evidence="1">
    <location>
        <begin position="10"/>
        <end position="180"/>
    </location>
</feature>
<proteinExistence type="predicted"/>
<organism evidence="2 3">
    <name type="scientific">Hoeflea poritis</name>
    <dbReference type="NCBI Taxonomy" id="2993659"/>
    <lineage>
        <taxon>Bacteria</taxon>
        <taxon>Pseudomonadati</taxon>
        <taxon>Pseudomonadota</taxon>
        <taxon>Alphaproteobacteria</taxon>
        <taxon>Hyphomicrobiales</taxon>
        <taxon>Rhizobiaceae</taxon>
        <taxon>Hoeflea</taxon>
    </lineage>
</organism>
<dbReference type="RefSeq" id="WP_271090128.1">
    <property type="nucleotide sequence ID" value="NZ_JAPJZH010000007.1"/>
</dbReference>
<protein>
    <submittedName>
        <fullName evidence="2">GNAT family protein</fullName>
    </submittedName>
</protein>
<keyword evidence="3" id="KW-1185">Reference proteome</keyword>
<dbReference type="Proteomes" id="UP001148313">
    <property type="component" value="Unassembled WGS sequence"/>
</dbReference>
<dbReference type="InterPro" id="IPR016181">
    <property type="entry name" value="Acyl_CoA_acyltransferase"/>
</dbReference>
<name>A0ABT4VNV5_9HYPH</name>
<dbReference type="Gene3D" id="3.40.630.30">
    <property type="match status" value="1"/>
</dbReference>
<dbReference type="InterPro" id="IPR000182">
    <property type="entry name" value="GNAT_dom"/>
</dbReference>
<dbReference type="InterPro" id="IPR051908">
    <property type="entry name" value="Ribosomal_N-acetyltransferase"/>
</dbReference>
<reference evidence="2" key="1">
    <citation type="submission" date="2022-11" db="EMBL/GenBank/DDBJ databases">
        <title>Hoeflea poritis sp. nov., isolated from scleractinian coral Porites lutea.</title>
        <authorList>
            <person name="Zhang G."/>
            <person name="Wei Q."/>
            <person name="Cai L."/>
        </authorList>
    </citation>
    <scope>NUCLEOTIDE SEQUENCE</scope>
    <source>
        <strain evidence="2">E7-10</strain>
    </source>
</reference>
<dbReference type="SUPFAM" id="SSF55729">
    <property type="entry name" value="Acyl-CoA N-acyltransferases (Nat)"/>
    <property type="match status" value="1"/>
</dbReference>
<evidence type="ECO:0000313" key="3">
    <source>
        <dbReference type="Proteomes" id="UP001148313"/>
    </source>
</evidence>
<gene>
    <name evidence="2" type="ORF">OOZ53_13560</name>
</gene>
<dbReference type="EMBL" id="JAPJZH010000007">
    <property type="protein sequence ID" value="MDA4846388.1"/>
    <property type="molecule type" value="Genomic_DNA"/>
</dbReference>
<dbReference type="PANTHER" id="PTHR43441:SF11">
    <property type="entry name" value="RIBOSOMAL-PROTEIN-SERINE ACETYLTRANSFERASE"/>
    <property type="match status" value="1"/>
</dbReference>
<accession>A0ABT4VNV5</accession>
<comment type="caution">
    <text evidence="2">The sequence shown here is derived from an EMBL/GenBank/DDBJ whole genome shotgun (WGS) entry which is preliminary data.</text>
</comment>